<feature type="repeat" description="TPR" evidence="1">
    <location>
        <begin position="341"/>
        <end position="374"/>
    </location>
</feature>
<feature type="compositionally biased region" description="Low complexity" evidence="2">
    <location>
        <begin position="502"/>
        <end position="527"/>
    </location>
</feature>
<feature type="compositionally biased region" description="Polar residues" evidence="2">
    <location>
        <begin position="492"/>
        <end position="501"/>
    </location>
</feature>
<name>A0A8H7ZK33_9ASCO</name>
<dbReference type="RefSeq" id="XP_067551435.1">
    <property type="nucleotide sequence ID" value="XM_067690157.1"/>
</dbReference>
<keyword evidence="1" id="KW-0802">TPR repeat</keyword>
<feature type="compositionally biased region" description="Low complexity" evidence="2">
    <location>
        <begin position="737"/>
        <end position="749"/>
    </location>
</feature>
<evidence type="ECO:0000256" key="1">
    <source>
        <dbReference type="PROSITE-ProRule" id="PRU00339"/>
    </source>
</evidence>
<dbReference type="OrthoDB" id="418911at2759"/>
<feature type="compositionally biased region" description="Low complexity" evidence="2">
    <location>
        <begin position="535"/>
        <end position="553"/>
    </location>
</feature>
<dbReference type="Gene3D" id="1.25.40.10">
    <property type="entry name" value="Tetratricopeptide repeat domain"/>
    <property type="match status" value="2"/>
</dbReference>
<feature type="repeat" description="TPR" evidence="1">
    <location>
        <begin position="107"/>
        <end position="140"/>
    </location>
</feature>
<organism evidence="3 4">
    <name type="scientific">Candida metapsilosis</name>
    <dbReference type="NCBI Taxonomy" id="273372"/>
    <lineage>
        <taxon>Eukaryota</taxon>
        <taxon>Fungi</taxon>
        <taxon>Dikarya</taxon>
        <taxon>Ascomycota</taxon>
        <taxon>Saccharomycotina</taxon>
        <taxon>Pichiomycetes</taxon>
        <taxon>Debaryomycetaceae</taxon>
        <taxon>Candida/Lodderomyces clade</taxon>
        <taxon>Candida</taxon>
    </lineage>
</organism>
<sequence>MVKRTTNSAHASPMVKKQAVYSAYDTAAIETWVKCGECANTLGLTEAAIKSFENAVNRDPSNTTALCGLSLSLRVNDITQNETFGSQSAIEKINASIEMYPHLLKNSNIFKELAECYLLIGLNDQAHQAIQSAIQLAPNDASLWLLSAQTLIRAGARSHAASSLSHCLSLLPPNESNYSSQDIETARAAHAELAAIAAADGNIETSIAELTATLALPPPPLSRIDEHIALWCALSTAKERANDILGAIKACEDAQLAVGDSPRILMTNAYLLLLLNPKENADAAIAILNKIVNLPADESLINEGTDFLPWYLLGRAHSFMDRPRLAYDSYQVALKCASNSPITWLAVGKLYLELKQLPDALAAYSQALKLQLEDGSQGTATAWDGLSCVYERCDDHLTDASDACNRAALCYKAIGDLKNFNYFESRADQLAKAAKNAAPVPDLRHPPDVPSFLLRDLVALAPNERIAYTQTQRQAPQQQQQQAPVKQEQNQSVHQTPSMQNQPHPQSQYGPPQPQQQQAPPQLQQPQYGPPPPSSQSQYQQAPSYHPSPYQQGPVPPQPQPTPSQPQSQPQQQQPQQPPSQQPTPQQPQYRSVPQPQYYYPPPPQIPQSQQYYYAPPPPQQQQQQQQSQQSQQQSPVPPPQQQQQRSPPQLSHPQMLHGGGPPPLSGAPRPPPAQYSMVPPAPGSLPPPQGGAQGYGQGQGQAPAYGSYLPIPGISSGGAASGAAGSNGSGGGSGSNGQSQYASPSWRR</sequence>
<dbReference type="Proteomes" id="UP000669133">
    <property type="component" value="Unassembled WGS sequence"/>
</dbReference>
<feature type="compositionally biased region" description="Pro residues" evidence="2">
    <location>
        <begin position="576"/>
        <end position="586"/>
    </location>
</feature>
<evidence type="ECO:0000313" key="4">
    <source>
        <dbReference type="Proteomes" id="UP000669133"/>
    </source>
</evidence>
<dbReference type="PROSITE" id="PS50005">
    <property type="entry name" value="TPR"/>
    <property type="match status" value="3"/>
</dbReference>
<feature type="compositionally biased region" description="Low complexity" evidence="2">
    <location>
        <begin position="565"/>
        <end position="575"/>
    </location>
</feature>
<comment type="caution">
    <text evidence="3">The sequence shown here is derived from an EMBL/GenBank/DDBJ whole genome shotgun (WGS) entry which is preliminary data.</text>
</comment>
<evidence type="ECO:0000256" key="2">
    <source>
        <dbReference type="SAM" id="MobiDB-lite"/>
    </source>
</evidence>
<feature type="compositionally biased region" description="Low complexity" evidence="2">
    <location>
        <begin position="587"/>
        <end position="598"/>
    </location>
</feature>
<keyword evidence="4" id="KW-1185">Reference proteome</keyword>
<feature type="compositionally biased region" description="Low complexity" evidence="2">
    <location>
        <begin position="642"/>
        <end position="655"/>
    </location>
</feature>
<dbReference type="SUPFAM" id="SSF48452">
    <property type="entry name" value="TPR-like"/>
    <property type="match status" value="1"/>
</dbReference>
<proteinExistence type="predicted"/>
<accession>A0A8H7ZK33</accession>
<reference evidence="3 4" key="1">
    <citation type="submission" date="2020-12" db="EMBL/GenBank/DDBJ databases">
        <title>Effect of drift, selection, and recombination on the evolution of hybrid genomes in Candida yeast pathogens.</title>
        <authorList>
            <person name="Mixao V."/>
            <person name="Ksiezopolska E."/>
            <person name="Saus E."/>
            <person name="Boekhout T."/>
            <person name="Gacser A."/>
            <person name="Gabaldon T."/>
        </authorList>
    </citation>
    <scope>NUCLEOTIDE SEQUENCE [LARGE SCALE GENOMIC DNA]</scope>
    <source>
        <strain evidence="3 4">BP57</strain>
    </source>
</reference>
<evidence type="ECO:0000313" key="3">
    <source>
        <dbReference type="EMBL" id="KAG5422319.1"/>
    </source>
</evidence>
<dbReference type="PANTHER" id="PTHR48125">
    <property type="entry name" value="LP07818P1"/>
    <property type="match status" value="1"/>
</dbReference>
<feature type="compositionally biased region" description="Gly residues" evidence="2">
    <location>
        <begin position="716"/>
        <end position="736"/>
    </location>
</feature>
<feature type="compositionally biased region" description="Low complexity" evidence="2">
    <location>
        <begin position="621"/>
        <end position="635"/>
    </location>
</feature>
<protein>
    <submittedName>
        <fullName evidence="3">Uncharacterized protein</fullName>
    </submittedName>
</protein>
<dbReference type="PANTHER" id="PTHR48125:SF16">
    <property type="entry name" value="UBZ4-TYPE DOMAIN-CONTAINING PROTEIN"/>
    <property type="match status" value="1"/>
</dbReference>
<feature type="compositionally biased region" description="Pro residues" evidence="2">
    <location>
        <begin position="554"/>
        <end position="564"/>
    </location>
</feature>
<feature type="compositionally biased region" description="Pro residues" evidence="2">
    <location>
        <begin position="661"/>
        <end position="690"/>
    </location>
</feature>
<dbReference type="GeneID" id="93650043"/>
<dbReference type="EMBL" id="JAEOAQ010000001">
    <property type="protein sequence ID" value="KAG5422319.1"/>
    <property type="molecule type" value="Genomic_DNA"/>
</dbReference>
<feature type="repeat" description="TPR" evidence="1">
    <location>
        <begin position="29"/>
        <end position="62"/>
    </location>
</feature>
<gene>
    <name evidence="3" type="ORF">I9W82_001414</name>
</gene>
<dbReference type="InterPro" id="IPR011990">
    <property type="entry name" value="TPR-like_helical_dom_sf"/>
</dbReference>
<feature type="compositionally biased region" description="Low complexity" evidence="2">
    <location>
        <begin position="470"/>
        <end position="491"/>
    </location>
</feature>
<dbReference type="InterPro" id="IPR019734">
    <property type="entry name" value="TPR_rpt"/>
</dbReference>
<feature type="region of interest" description="Disordered" evidence="2">
    <location>
        <begin position="469"/>
        <end position="749"/>
    </location>
</feature>
<dbReference type="AlphaFoldDB" id="A0A8H7ZK33"/>
<dbReference type="SMART" id="SM00028">
    <property type="entry name" value="TPR"/>
    <property type="match status" value="4"/>
</dbReference>
<dbReference type="Pfam" id="PF13181">
    <property type="entry name" value="TPR_8"/>
    <property type="match status" value="1"/>
</dbReference>